<keyword evidence="1" id="KW-1133">Transmembrane helix</keyword>
<sequence>MTESKSKLIKGLSTCCLGMGAIKTISSIKGSIMLFPYVPVPKSLIVFLFVSILIIGYYNSKAEYSKIDPKYKRLFKL</sequence>
<name>A0A921MZ93_9FIRM</name>
<organism evidence="2 3">
    <name type="scientific">Romboutsia timonensis</name>
    <dbReference type="NCBI Taxonomy" id="1776391"/>
    <lineage>
        <taxon>Bacteria</taxon>
        <taxon>Bacillati</taxon>
        <taxon>Bacillota</taxon>
        <taxon>Clostridia</taxon>
        <taxon>Peptostreptococcales</taxon>
        <taxon>Peptostreptococcaceae</taxon>
        <taxon>Romboutsia</taxon>
    </lineage>
</organism>
<dbReference type="Proteomes" id="UP000776700">
    <property type="component" value="Unassembled WGS sequence"/>
</dbReference>
<dbReference type="AlphaFoldDB" id="A0A921MZ93"/>
<dbReference type="EMBL" id="DYUB01000066">
    <property type="protein sequence ID" value="HJG95818.1"/>
    <property type="molecule type" value="Genomic_DNA"/>
</dbReference>
<feature type="transmembrane region" description="Helical" evidence="1">
    <location>
        <begin position="43"/>
        <end position="60"/>
    </location>
</feature>
<proteinExistence type="predicted"/>
<accession>A0A921MZ93</accession>
<gene>
    <name evidence="2" type="ORF">K8V90_01795</name>
</gene>
<protein>
    <submittedName>
        <fullName evidence="2">Uncharacterized protein</fullName>
    </submittedName>
</protein>
<reference evidence="2" key="2">
    <citation type="submission" date="2021-09" db="EMBL/GenBank/DDBJ databases">
        <authorList>
            <person name="Gilroy R."/>
        </authorList>
    </citation>
    <scope>NUCLEOTIDE SEQUENCE</scope>
    <source>
        <strain evidence="2">1277</strain>
    </source>
</reference>
<evidence type="ECO:0000313" key="2">
    <source>
        <dbReference type="EMBL" id="HJG95818.1"/>
    </source>
</evidence>
<comment type="caution">
    <text evidence="2">The sequence shown here is derived from an EMBL/GenBank/DDBJ whole genome shotgun (WGS) entry which is preliminary data.</text>
</comment>
<keyword evidence="1" id="KW-0472">Membrane</keyword>
<evidence type="ECO:0000256" key="1">
    <source>
        <dbReference type="SAM" id="Phobius"/>
    </source>
</evidence>
<evidence type="ECO:0000313" key="3">
    <source>
        <dbReference type="Proteomes" id="UP000776700"/>
    </source>
</evidence>
<keyword evidence="1" id="KW-0812">Transmembrane</keyword>
<reference evidence="2" key="1">
    <citation type="journal article" date="2021" name="PeerJ">
        <title>Extensive microbial diversity within the chicken gut microbiome revealed by metagenomics and culture.</title>
        <authorList>
            <person name="Gilroy R."/>
            <person name="Ravi A."/>
            <person name="Getino M."/>
            <person name="Pursley I."/>
            <person name="Horton D.L."/>
            <person name="Alikhan N.F."/>
            <person name="Baker D."/>
            <person name="Gharbi K."/>
            <person name="Hall N."/>
            <person name="Watson M."/>
            <person name="Adriaenssens E.M."/>
            <person name="Foster-Nyarko E."/>
            <person name="Jarju S."/>
            <person name="Secka A."/>
            <person name="Antonio M."/>
            <person name="Oren A."/>
            <person name="Chaudhuri R.R."/>
            <person name="La Ragione R."/>
            <person name="Hildebrand F."/>
            <person name="Pallen M.J."/>
        </authorList>
    </citation>
    <scope>NUCLEOTIDE SEQUENCE</scope>
    <source>
        <strain evidence="2">1277</strain>
    </source>
</reference>